<dbReference type="AlphaFoldDB" id="A0A371I0X1"/>
<gene>
    <name evidence="1" type="ORF">CR513_07054</name>
</gene>
<sequence>MEDSPQFCIKSRTANVGFAAHDFFKYEKELGIRKLEPKLQWRLCGVEDPTLNKNSPYYVHPNENPSAVAVIKRCRIQAWERCNNLIHSWIVNSLTPTIAQSVAYIENAIDVWNDLRERFSQGDLIRIVELQQELCAFKQGTMSRPVPQCTCLAMRNSRLYRQNYVLRFLIGLNEEFAAVKQGGRGMHCGKSGHTIETCYEKYGFPPTFGAGRGT</sequence>
<feature type="non-terminal residue" evidence="1">
    <location>
        <position position="1"/>
    </location>
</feature>
<dbReference type="PANTHER" id="PTHR37610:SF55">
    <property type="entry name" value="RETROTRANSPOSON COPIA-LIKE N-TERMINAL DOMAIN-CONTAINING PROTEIN"/>
    <property type="match status" value="1"/>
</dbReference>
<dbReference type="OrthoDB" id="1433415at2759"/>
<reference evidence="1" key="1">
    <citation type="submission" date="2018-05" db="EMBL/GenBank/DDBJ databases">
        <title>Draft genome of Mucuna pruriens seed.</title>
        <authorList>
            <person name="Nnadi N.E."/>
            <person name="Vos R."/>
            <person name="Hasami M.H."/>
            <person name="Devisetty U.K."/>
            <person name="Aguiy J.C."/>
        </authorList>
    </citation>
    <scope>NUCLEOTIDE SEQUENCE [LARGE SCALE GENOMIC DNA]</scope>
    <source>
        <strain evidence="1">JCA_2017</strain>
    </source>
</reference>
<evidence type="ECO:0008006" key="3">
    <source>
        <dbReference type="Google" id="ProtNLM"/>
    </source>
</evidence>
<protein>
    <recommendedName>
        <fullName evidence="3">Retrotransposon gag domain-containing protein</fullName>
    </recommendedName>
</protein>
<evidence type="ECO:0000313" key="1">
    <source>
        <dbReference type="EMBL" id="RDY08685.1"/>
    </source>
</evidence>
<proteinExistence type="predicted"/>
<accession>A0A371I0X1</accession>
<comment type="caution">
    <text evidence="1">The sequence shown here is derived from an EMBL/GenBank/DDBJ whole genome shotgun (WGS) entry which is preliminary data.</text>
</comment>
<name>A0A371I0X1_MUCPR</name>
<dbReference type="Proteomes" id="UP000257109">
    <property type="component" value="Unassembled WGS sequence"/>
</dbReference>
<evidence type="ECO:0000313" key="2">
    <source>
        <dbReference type="Proteomes" id="UP000257109"/>
    </source>
</evidence>
<dbReference type="EMBL" id="QJKJ01001228">
    <property type="protein sequence ID" value="RDY08685.1"/>
    <property type="molecule type" value="Genomic_DNA"/>
</dbReference>
<keyword evidence="2" id="KW-1185">Reference proteome</keyword>
<organism evidence="1 2">
    <name type="scientific">Mucuna pruriens</name>
    <name type="common">Velvet bean</name>
    <name type="synonym">Dolichos pruriens</name>
    <dbReference type="NCBI Taxonomy" id="157652"/>
    <lineage>
        <taxon>Eukaryota</taxon>
        <taxon>Viridiplantae</taxon>
        <taxon>Streptophyta</taxon>
        <taxon>Embryophyta</taxon>
        <taxon>Tracheophyta</taxon>
        <taxon>Spermatophyta</taxon>
        <taxon>Magnoliopsida</taxon>
        <taxon>eudicotyledons</taxon>
        <taxon>Gunneridae</taxon>
        <taxon>Pentapetalae</taxon>
        <taxon>rosids</taxon>
        <taxon>fabids</taxon>
        <taxon>Fabales</taxon>
        <taxon>Fabaceae</taxon>
        <taxon>Papilionoideae</taxon>
        <taxon>50 kb inversion clade</taxon>
        <taxon>NPAAA clade</taxon>
        <taxon>indigoferoid/millettioid clade</taxon>
        <taxon>Phaseoleae</taxon>
        <taxon>Mucuna</taxon>
    </lineage>
</organism>
<dbReference type="PANTHER" id="PTHR37610">
    <property type="entry name" value="CCHC-TYPE DOMAIN-CONTAINING PROTEIN"/>
    <property type="match status" value="1"/>
</dbReference>